<evidence type="ECO:0000313" key="3">
    <source>
        <dbReference type="Proteomes" id="UP000053477"/>
    </source>
</evidence>
<name>A0A0H2RIF5_9AGAM</name>
<feature type="compositionally biased region" description="Basic and acidic residues" evidence="1">
    <location>
        <begin position="1"/>
        <end position="10"/>
    </location>
</feature>
<protein>
    <submittedName>
        <fullName evidence="2">Uncharacterized protein</fullName>
    </submittedName>
</protein>
<feature type="region of interest" description="Disordered" evidence="1">
    <location>
        <begin position="1"/>
        <end position="26"/>
    </location>
</feature>
<feature type="compositionally biased region" description="Pro residues" evidence="1">
    <location>
        <begin position="13"/>
        <end position="26"/>
    </location>
</feature>
<organism evidence="2 3">
    <name type="scientific">Schizopora paradoxa</name>
    <dbReference type="NCBI Taxonomy" id="27342"/>
    <lineage>
        <taxon>Eukaryota</taxon>
        <taxon>Fungi</taxon>
        <taxon>Dikarya</taxon>
        <taxon>Basidiomycota</taxon>
        <taxon>Agaricomycotina</taxon>
        <taxon>Agaricomycetes</taxon>
        <taxon>Hymenochaetales</taxon>
        <taxon>Schizoporaceae</taxon>
        <taxon>Schizopora</taxon>
    </lineage>
</organism>
<accession>A0A0H2RIF5</accession>
<keyword evidence="3" id="KW-1185">Reference proteome</keyword>
<evidence type="ECO:0000313" key="2">
    <source>
        <dbReference type="EMBL" id="KLO04641.1"/>
    </source>
</evidence>
<evidence type="ECO:0000256" key="1">
    <source>
        <dbReference type="SAM" id="MobiDB-lite"/>
    </source>
</evidence>
<proteinExistence type="predicted"/>
<sequence>MKNNRNDNSPHENTPPPPPPPPPPVLPALSPKEIDNLVSETTAETGCTWDTVAVAVDATVCEASILADPANEVEVFCQEFYGQKKFSTTTQLVATVPNARMAKLLKLVIIAINSDRLTRDADFRTLRTDISTVQKSVTDGNTDLQKLILKSLDGVNDGIKTLSQNITGLRTDIRQIKGSINSVNNDLNALRTDTTALAIDLHERLRFNYEEAVLDRENANSVIGEVTKEIRLLLDHSHLTYNPVLPSFRNVREPPEFASQFMRVANRQIRGRGLVGDSVPGPSGNRDV</sequence>
<gene>
    <name evidence="2" type="ORF">SCHPADRAFT_947557</name>
</gene>
<dbReference type="Proteomes" id="UP000053477">
    <property type="component" value="Unassembled WGS sequence"/>
</dbReference>
<dbReference type="InParanoid" id="A0A0H2RIF5"/>
<reference evidence="2 3" key="1">
    <citation type="submission" date="2015-04" db="EMBL/GenBank/DDBJ databases">
        <title>Complete genome sequence of Schizopora paradoxa KUC8140, a cosmopolitan wood degrader in East Asia.</title>
        <authorList>
            <consortium name="DOE Joint Genome Institute"/>
            <person name="Min B."/>
            <person name="Park H."/>
            <person name="Jang Y."/>
            <person name="Kim J.-J."/>
            <person name="Kim K.H."/>
            <person name="Pangilinan J."/>
            <person name="Lipzen A."/>
            <person name="Riley R."/>
            <person name="Grigoriev I.V."/>
            <person name="Spatafora J.W."/>
            <person name="Choi I.-G."/>
        </authorList>
    </citation>
    <scope>NUCLEOTIDE SEQUENCE [LARGE SCALE GENOMIC DNA]</scope>
    <source>
        <strain evidence="2 3">KUC8140</strain>
    </source>
</reference>
<dbReference type="EMBL" id="KQ086476">
    <property type="protein sequence ID" value="KLO04641.1"/>
    <property type="molecule type" value="Genomic_DNA"/>
</dbReference>
<dbReference type="SUPFAM" id="SSF101447">
    <property type="entry name" value="Formin homology 2 domain (FH2 domain)"/>
    <property type="match status" value="1"/>
</dbReference>
<dbReference type="AlphaFoldDB" id="A0A0H2RIF5"/>